<dbReference type="Proteomes" id="UP001220658">
    <property type="component" value="Unassembled WGS sequence"/>
</dbReference>
<keyword evidence="5 7" id="KW-1133">Transmembrane helix</keyword>
<dbReference type="InterPro" id="IPR035906">
    <property type="entry name" value="MetI-like_sf"/>
</dbReference>
<keyword evidence="3" id="KW-1003">Cell membrane</keyword>
<dbReference type="Gene3D" id="1.10.3720.10">
    <property type="entry name" value="MetI-like"/>
    <property type="match status" value="1"/>
</dbReference>
<accession>A0A1Y3VVK1</accession>
<dbReference type="CDD" id="cd06261">
    <property type="entry name" value="TM_PBP2"/>
    <property type="match status" value="1"/>
</dbReference>
<dbReference type="PANTHER" id="PTHR30450:SF1">
    <property type="entry name" value="D-METHIONINE TRANSPORT SYSTEM PERMEASE PROTEIN METI-RELATED"/>
    <property type="match status" value="1"/>
</dbReference>
<feature type="transmembrane region" description="Helical" evidence="7">
    <location>
        <begin position="156"/>
        <end position="178"/>
    </location>
</feature>
<evidence type="ECO:0000256" key="7">
    <source>
        <dbReference type="RuleBase" id="RU363032"/>
    </source>
</evidence>
<comment type="similarity">
    <text evidence="7">Belongs to the binding-protein-dependent transport system permease family.</text>
</comment>
<feature type="transmembrane region" description="Helical" evidence="7">
    <location>
        <begin position="27"/>
        <end position="50"/>
    </location>
</feature>
<dbReference type="GO" id="GO:0005886">
    <property type="term" value="C:plasma membrane"/>
    <property type="evidence" value="ECO:0007669"/>
    <property type="project" value="UniProtKB-SubCell"/>
</dbReference>
<feature type="transmembrane region" description="Helical" evidence="7">
    <location>
        <begin position="62"/>
        <end position="85"/>
    </location>
</feature>
<dbReference type="EMBL" id="NFKM01000010">
    <property type="protein sequence ID" value="OUP60310.1"/>
    <property type="molecule type" value="Genomic_DNA"/>
</dbReference>
<evidence type="ECO:0000313" key="9">
    <source>
        <dbReference type="EMBL" id="MDC0827903.1"/>
    </source>
</evidence>
<keyword evidence="6 7" id="KW-0472">Membrane</keyword>
<dbReference type="GO" id="GO:0048473">
    <property type="term" value="P:D-methionine transmembrane transport"/>
    <property type="evidence" value="ECO:0007669"/>
    <property type="project" value="TreeGrafter"/>
</dbReference>
<dbReference type="PANTHER" id="PTHR30450">
    <property type="entry name" value="ABC TRANSPORTER PERMEASE"/>
    <property type="match status" value="1"/>
</dbReference>
<evidence type="ECO:0000256" key="2">
    <source>
        <dbReference type="ARBA" id="ARBA00022448"/>
    </source>
</evidence>
<dbReference type="Proteomes" id="UP000195447">
    <property type="component" value="Unassembled WGS sequence"/>
</dbReference>
<reference evidence="9" key="3">
    <citation type="submission" date="2023-01" db="EMBL/GenBank/DDBJ databases">
        <title>Human gut microbiome strain richness.</title>
        <authorList>
            <person name="Chen-Liaw A."/>
        </authorList>
    </citation>
    <scope>NUCLEOTIDE SEQUENCE</scope>
    <source>
        <strain evidence="9">D55st1_G4_D55t1_190419</strain>
    </source>
</reference>
<dbReference type="RefSeq" id="WP_015535317.1">
    <property type="nucleotide sequence ID" value="NZ_CALHAA010000022.1"/>
</dbReference>
<dbReference type="PROSITE" id="PS50928">
    <property type="entry name" value="ABC_TM1"/>
    <property type="match status" value="1"/>
</dbReference>
<evidence type="ECO:0000256" key="5">
    <source>
        <dbReference type="ARBA" id="ARBA00022989"/>
    </source>
</evidence>
<evidence type="ECO:0000256" key="1">
    <source>
        <dbReference type="ARBA" id="ARBA00004651"/>
    </source>
</evidence>
<sequence length="226" mass="24742">MMDFIIQIMPNVVDRFDVFVESIYETLLMILISGSIALILGLIFGTILVVTRPGDILENKAVYTVLGKIVDLFRAAPFIILAMILTPLSQLIMGTSIGLKGAYIPLIIGTAPFCARQMEQALSEIDRGLVEASQSMGFGPFEIIWKVYLRESIPSIIRGFTITLISMIGLTAILGVTGSGGLGVFCINYGYNQYNYDILWVSLAILVLLTILVQGIGNFLARKTTH</sequence>
<feature type="domain" description="ABC transmembrane type-1" evidence="8">
    <location>
        <begin position="23"/>
        <end position="217"/>
    </location>
</feature>
<dbReference type="AlphaFoldDB" id="A0A1Y3VVK1"/>
<evidence type="ECO:0000256" key="4">
    <source>
        <dbReference type="ARBA" id="ARBA00022692"/>
    </source>
</evidence>
<dbReference type="InterPro" id="IPR000515">
    <property type="entry name" value="MetI-like"/>
</dbReference>
<evidence type="ECO:0000313" key="11">
    <source>
        <dbReference type="Proteomes" id="UP000195447"/>
    </source>
</evidence>
<keyword evidence="11" id="KW-1185">Reference proteome</keyword>
<evidence type="ECO:0000256" key="3">
    <source>
        <dbReference type="ARBA" id="ARBA00022475"/>
    </source>
</evidence>
<dbReference type="EMBL" id="JAQNCK010000008">
    <property type="protein sequence ID" value="MDC0827903.1"/>
    <property type="molecule type" value="Genomic_DNA"/>
</dbReference>
<gene>
    <name evidence="10" type="ORF">B5F14_05950</name>
    <name evidence="9" type="ORF">POG00_04170</name>
</gene>
<reference evidence="10" key="2">
    <citation type="journal article" date="2018" name="BMC Genomics">
        <title>Whole genome sequencing and function prediction of 133 gut anaerobes isolated from chicken caecum in pure cultures.</title>
        <authorList>
            <person name="Medvecky M."/>
            <person name="Cejkova D."/>
            <person name="Polansky O."/>
            <person name="Karasova D."/>
            <person name="Kubasova T."/>
            <person name="Cizek A."/>
            <person name="Rychlik I."/>
        </authorList>
    </citation>
    <scope>NUCLEOTIDE SEQUENCE</scope>
    <source>
        <strain evidence="10">An178</strain>
    </source>
</reference>
<keyword evidence="2 7" id="KW-0813">Transport</keyword>
<dbReference type="SUPFAM" id="SSF161098">
    <property type="entry name" value="MetI-like"/>
    <property type="match status" value="1"/>
</dbReference>
<feature type="transmembrane region" description="Helical" evidence="7">
    <location>
        <begin position="91"/>
        <end position="115"/>
    </location>
</feature>
<dbReference type="Pfam" id="PF00528">
    <property type="entry name" value="BPD_transp_1"/>
    <property type="match status" value="1"/>
</dbReference>
<proteinExistence type="inferred from homology"/>
<comment type="subcellular location">
    <subcellularLocation>
        <location evidence="1 7">Cell membrane</location>
        <topology evidence="1 7">Multi-pass membrane protein</topology>
    </subcellularLocation>
</comment>
<reference evidence="11" key="1">
    <citation type="submission" date="2017-04" db="EMBL/GenBank/DDBJ databases">
        <title>Function of individual gut microbiota members based on whole genome sequencing of pure cultures obtained from chicken caecum.</title>
        <authorList>
            <person name="Medvecky M."/>
            <person name="Cejkova D."/>
            <person name="Polansky O."/>
            <person name="Karasova D."/>
            <person name="Kubasova T."/>
            <person name="Cizek A."/>
            <person name="Rychlik I."/>
        </authorList>
    </citation>
    <scope>NUCLEOTIDE SEQUENCE [LARGE SCALE GENOMIC DNA]</scope>
    <source>
        <strain evidence="11">An178</strain>
    </source>
</reference>
<name>A0A1Y3VVK1_9FIRM</name>
<keyword evidence="4 7" id="KW-0812">Transmembrane</keyword>
<organism evidence="10 11">
    <name type="scientific">Faecalitalea cylindroides</name>
    <dbReference type="NCBI Taxonomy" id="39483"/>
    <lineage>
        <taxon>Bacteria</taxon>
        <taxon>Bacillati</taxon>
        <taxon>Bacillota</taxon>
        <taxon>Erysipelotrichia</taxon>
        <taxon>Erysipelotrichales</taxon>
        <taxon>Erysipelotrichaceae</taxon>
        <taxon>Faecalitalea</taxon>
    </lineage>
</organism>
<protein>
    <submittedName>
        <fullName evidence="10">ABC transporter permease</fullName>
    </submittedName>
</protein>
<comment type="caution">
    <text evidence="10">The sequence shown here is derived from an EMBL/GenBank/DDBJ whole genome shotgun (WGS) entry which is preliminary data.</text>
</comment>
<evidence type="ECO:0000259" key="8">
    <source>
        <dbReference type="PROSITE" id="PS50928"/>
    </source>
</evidence>
<feature type="transmembrane region" description="Helical" evidence="7">
    <location>
        <begin position="198"/>
        <end position="221"/>
    </location>
</feature>
<evidence type="ECO:0000256" key="6">
    <source>
        <dbReference type="ARBA" id="ARBA00023136"/>
    </source>
</evidence>
<evidence type="ECO:0000313" key="10">
    <source>
        <dbReference type="EMBL" id="OUP60310.1"/>
    </source>
</evidence>
<dbReference type="InterPro" id="IPR051322">
    <property type="entry name" value="AA_ABC_Transporter_Permease"/>
</dbReference>